<evidence type="ECO:0000256" key="2">
    <source>
        <dbReference type="ARBA" id="ARBA00008472"/>
    </source>
</evidence>
<evidence type="ECO:0000256" key="10">
    <source>
        <dbReference type="ARBA" id="ARBA00023075"/>
    </source>
</evidence>
<dbReference type="Proteomes" id="UP001162030">
    <property type="component" value="Chromosome"/>
</dbReference>
<keyword evidence="8 12" id="KW-1133">Transmembrane helix</keyword>
<dbReference type="EMBL" id="OX458333">
    <property type="protein sequence ID" value="CAI8847880.1"/>
    <property type="molecule type" value="Genomic_DNA"/>
</dbReference>
<comment type="catalytic activity">
    <reaction evidence="12 13">
        <text>a quinone + NADH + 5 H(+)(in) = a quinol + NAD(+) + 4 H(+)(out)</text>
        <dbReference type="Rhea" id="RHEA:57888"/>
        <dbReference type="ChEBI" id="CHEBI:15378"/>
        <dbReference type="ChEBI" id="CHEBI:24646"/>
        <dbReference type="ChEBI" id="CHEBI:57540"/>
        <dbReference type="ChEBI" id="CHEBI:57945"/>
        <dbReference type="ChEBI" id="CHEBI:132124"/>
    </reaction>
</comment>
<dbReference type="RefSeq" id="WP_026611595.1">
    <property type="nucleotide sequence ID" value="NZ_OX458333.1"/>
</dbReference>
<proteinExistence type="inferred from homology"/>
<gene>
    <name evidence="12 14" type="primary">nuoA</name>
    <name evidence="14" type="ORF">MSZNOR_2452</name>
</gene>
<keyword evidence="4 12" id="KW-1003">Cell membrane</keyword>
<organism evidence="14 15">
    <name type="scientific">Methylocaldum szegediense</name>
    <dbReference type="NCBI Taxonomy" id="73780"/>
    <lineage>
        <taxon>Bacteria</taxon>
        <taxon>Pseudomonadati</taxon>
        <taxon>Pseudomonadota</taxon>
        <taxon>Gammaproteobacteria</taxon>
        <taxon>Methylococcales</taxon>
        <taxon>Methylococcaceae</taxon>
        <taxon>Methylocaldum</taxon>
    </lineage>
</organism>
<keyword evidence="15" id="KW-1185">Reference proteome</keyword>
<dbReference type="PANTHER" id="PTHR11058">
    <property type="entry name" value="NADH-UBIQUINONE OXIDOREDUCTASE CHAIN 3"/>
    <property type="match status" value="1"/>
</dbReference>
<feature type="transmembrane region" description="Helical" evidence="12">
    <location>
        <begin position="95"/>
        <end position="116"/>
    </location>
</feature>
<evidence type="ECO:0000256" key="4">
    <source>
        <dbReference type="ARBA" id="ARBA00022475"/>
    </source>
</evidence>
<keyword evidence="6 12" id="KW-0874">Quinone</keyword>
<evidence type="ECO:0000256" key="8">
    <source>
        <dbReference type="ARBA" id="ARBA00022989"/>
    </source>
</evidence>
<dbReference type="Gene3D" id="1.20.58.1610">
    <property type="entry name" value="NADH:ubiquinone/plastoquinone oxidoreductase, chain 3"/>
    <property type="match status" value="1"/>
</dbReference>
<evidence type="ECO:0000256" key="11">
    <source>
        <dbReference type="ARBA" id="ARBA00023136"/>
    </source>
</evidence>
<keyword evidence="10 12" id="KW-0830">Ubiquinone</keyword>
<dbReference type="EC" id="7.1.1.-" evidence="12"/>
<evidence type="ECO:0000256" key="7">
    <source>
        <dbReference type="ARBA" id="ARBA00022967"/>
    </source>
</evidence>
<comment type="function">
    <text evidence="12">NDH-1 shuttles electrons from NADH, via FMN and iron-sulfur (Fe-S) centers, to quinones in the respiratory chain. The immediate electron acceptor for the enzyme in this species is believed to be ubiquinone. Couples the redox reaction to proton translocation (for every two electrons transferred, four hydrogen ions are translocated across the cytoplasmic membrane), and thus conserves the redox energy in a proton gradient.</text>
</comment>
<accession>A0ABN8X5M7</accession>
<evidence type="ECO:0000256" key="5">
    <source>
        <dbReference type="ARBA" id="ARBA00022692"/>
    </source>
</evidence>
<comment type="subcellular location">
    <subcellularLocation>
        <location evidence="12 13">Cell membrane</location>
        <topology evidence="12 13">Multi-pass membrane protein</topology>
    </subcellularLocation>
    <subcellularLocation>
        <location evidence="1">Membrane</location>
        <topology evidence="1">Multi-pass membrane protein</topology>
    </subcellularLocation>
</comment>
<keyword evidence="9 12" id="KW-0520">NAD</keyword>
<dbReference type="InterPro" id="IPR000440">
    <property type="entry name" value="NADH_UbQ/plastoQ_OxRdtase_su3"/>
</dbReference>
<evidence type="ECO:0000313" key="15">
    <source>
        <dbReference type="Proteomes" id="UP001162030"/>
    </source>
</evidence>
<keyword evidence="3 12" id="KW-0813">Transport</keyword>
<protein>
    <recommendedName>
        <fullName evidence="12">NADH-quinone oxidoreductase subunit A</fullName>
        <ecNumber evidence="12">7.1.1.-</ecNumber>
    </recommendedName>
    <alternativeName>
        <fullName evidence="12">NADH dehydrogenase I subunit A</fullName>
    </alternativeName>
    <alternativeName>
        <fullName evidence="12">NDH-1 subunit A</fullName>
    </alternativeName>
    <alternativeName>
        <fullName evidence="12">NUO1</fullName>
    </alternativeName>
</protein>
<keyword evidence="7 12" id="KW-1278">Translocase</keyword>
<keyword evidence="5 12" id="KW-0812">Transmembrane</keyword>
<feature type="transmembrane region" description="Helical" evidence="12">
    <location>
        <begin position="12"/>
        <end position="32"/>
    </location>
</feature>
<dbReference type="PANTHER" id="PTHR11058:SF21">
    <property type="entry name" value="NADH-QUINONE OXIDOREDUCTASE SUBUNIT A"/>
    <property type="match status" value="1"/>
</dbReference>
<evidence type="ECO:0000256" key="13">
    <source>
        <dbReference type="RuleBase" id="RU003639"/>
    </source>
</evidence>
<evidence type="ECO:0000313" key="14">
    <source>
        <dbReference type="EMBL" id="CAI8847880.1"/>
    </source>
</evidence>
<keyword evidence="11 12" id="KW-0472">Membrane</keyword>
<dbReference type="InterPro" id="IPR023043">
    <property type="entry name" value="NAD(P)H_OxRDtase_bac/plastid"/>
</dbReference>
<evidence type="ECO:0000256" key="9">
    <source>
        <dbReference type="ARBA" id="ARBA00023027"/>
    </source>
</evidence>
<evidence type="ECO:0000256" key="1">
    <source>
        <dbReference type="ARBA" id="ARBA00004141"/>
    </source>
</evidence>
<comment type="subunit">
    <text evidence="12">NDH-1 is composed of 14 different subunits. Subunits NuoA, H, J, K, L, M, N constitute the membrane sector of the complex.</text>
</comment>
<evidence type="ECO:0000256" key="12">
    <source>
        <dbReference type="HAMAP-Rule" id="MF_01394"/>
    </source>
</evidence>
<feature type="transmembrane region" description="Helical" evidence="12">
    <location>
        <begin position="66"/>
        <end position="89"/>
    </location>
</feature>
<dbReference type="HAMAP" id="MF_01394">
    <property type="entry name" value="NDH1_NuoA"/>
    <property type="match status" value="1"/>
</dbReference>
<name>A0ABN8X5M7_9GAMM</name>
<dbReference type="Pfam" id="PF00507">
    <property type="entry name" value="Oxidored_q4"/>
    <property type="match status" value="1"/>
</dbReference>
<evidence type="ECO:0000256" key="6">
    <source>
        <dbReference type="ARBA" id="ARBA00022719"/>
    </source>
</evidence>
<comment type="similarity">
    <text evidence="2 12 13">Belongs to the complex I subunit 3 family.</text>
</comment>
<reference evidence="14 15" key="1">
    <citation type="submission" date="2023-03" db="EMBL/GenBank/DDBJ databases">
        <authorList>
            <person name="Pearce D."/>
        </authorList>
    </citation>
    <scope>NUCLEOTIDE SEQUENCE [LARGE SCALE GENOMIC DNA]</scope>
    <source>
        <strain evidence="14">Msz</strain>
    </source>
</reference>
<sequence length="137" mass="15536">MSADLVQASNLWPFIAYIVAIFAVIAIMLAIPRFLARPRPGRATGEPFESGIVPVGDIHVRLTVRFYPVAIFFVIFDLEAVFILAWAVAFREAGWLGYIEMLVFIGILLAALVYLWRIGALDWRTERQKLQDARLKI</sequence>
<evidence type="ECO:0000256" key="3">
    <source>
        <dbReference type="ARBA" id="ARBA00022448"/>
    </source>
</evidence>
<dbReference type="InterPro" id="IPR038430">
    <property type="entry name" value="NDAH_ubi_oxred_su3_sf"/>
</dbReference>